<evidence type="ECO:0000313" key="2">
    <source>
        <dbReference type="EMBL" id="TDY71415.1"/>
    </source>
</evidence>
<evidence type="ECO:0000313" key="3">
    <source>
        <dbReference type="Proteomes" id="UP000294684"/>
    </source>
</evidence>
<dbReference type="SUPFAM" id="SSF117070">
    <property type="entry name" value="LEA14-like"/>
    <property type="match status" value="2"/>
</dbReference>
<dbReference type="RefSeq" id="WP_004788307.1">
    <property type="nucleotide sequence ID" value="NZ_SORO01000001.1"/>
</dbReference>
<sequence>MKLAIPILFSIFTLQCSVLGVIQDKIPLPEFEFDSLSIKNITLTDITLSVLTSVKNPYPVSLPSSLLDMDIKIEGLKLSQIKTDLGAIEGKKTKQLPLEVKLKYTDLLNLYKKFPTKPMLEVSAEGNMKVPIPKQWQLLGKDSLSFPFVKKREIPAILPNVEIKNFKILMPSEAEILSASNTDTLANTATGFLKGLLGGSKQPASSAAKAGLSNLKLDLNTEFDFIFSNEAASNLNLTGLNYDLNLAGETFLNGTPKEIINSGKTSTVKIATKFPITSISSSLYKTIQSRSALFNLKGESGLKVPSVSEPIPFQYEKQGNFKW</sequence>
<dbReference type="InterPro" id="IPR004864">
    <property type="entry name" value="LEA_2"/>
</dbReference>
<dbReference type="EMBL" id="SORO01000001">
    <property type="protein sequence ID" value="TDY71415.1"/>
    <property type="molecule type" value="Genomic_DNA"/>
</dbReference>
<proteinExistence type="predicted"/>
<dbReference type="Pfam" id="PF03168">
    <property type="entry name" value="LEA_2"/>
    <property type="match status" value="1"/>
</dbReference>
<gene>
    <name evidence="2" type="ORF">CLV96_0377</name>
</gene>
<evidence type="ECO:0000259" key="1">
    <source>
        <dbReference type="Pfam" id="PF03168"/>
    </source>
</evidence>
<dbReference type="STRING" id="1193051.LEP1GSC017_3596"/>
<comment type="caution">
    <text evidence="2">The sequence shown here is derived from an EMBL/GenBank/DDBJ whole genome shotgun (WGS) entry which is preliminary data.</text>
</comment>
<reference evidence="2 3" key="1">
    <citation type="submission" date="2019-03" db="EMBL/GenBank/DDBJ databases">
        <title>Genomic Encyclopedia of Archaeal and Bacterial Type Strains, Phase II (KMG-II): from individual species to whole genera.</title>
        <authorList>
            <person name="Goeker M."/>
        </authorList>
    </citation>
    <scope>NUCLEOTIDE SEQUENCE [LARGE SCALE GENOMIC DNA]</scope>
    <source>
        <strain evidence="2 3">DSM 21537</strain>
    </source>
</reference>
<name>A0A4R8MWH9_LEPME</name>
<organism evidence="2 3">
    <name type="scientific">Leptospira meyeri</name>
    <dbReference type="NCBI Taxonomy" id="29508"/>
    <lineage>
        <taxon>Bacteria</taxon>
        <taxon>Pseudomonadati</taxon>
        <taxon>Spirochaetota</taxon>
        <taxon>Spirochaetia</taxon>
        <taxon>Leptospirales</taxon>
        <taxon>Leptospiraceae</taxon>
        <taxon>Leptospira</taxon>
    </lineage>
</organism>
<dbReference type="Gene3D" id="2.60.40.1820">
    <property type="match status" value="2"/>
</dbReference>
<feature type="domain" description="Late embryogenesis abundant protein LEA-2 subgroup" evidence="1">
    <location>
        <begin position="53"/>
        <end position="134"/>
    </location>
</feature>
<accession>A0A4R8MWH9</accession>
<protein>
    <recommendedName>
        <fullName evidence="1">Late embryogenesis abundant protein LEA-2 subgroup domain-containing protein</fullName>
    </recommendedName>
</protein>
<dbReference type="Proteomes" id="UP000294684">
    <property type="component" value="Unassembled WGS sequence"/>
</dbReference>
<dbReference type="AlphaFoldDB" id="A0A4R8MWH9"/>
<dbReference type="OrthoDB" id="341018at2"/>
<keyword evidence="3" id="KW-1185">Reference proteome</keyword>
<dbReference type="GeneID" id="79825730"/>